<evidence type="ECO:0000256" key="2">
    <source>
        <dbReference type="ARBA" id="ARBA00022454"/>
    </source>
</evidence>
<comment type="function">
    <text evidence="10">Acts as a component of the essential kinetochore-associated NDC80 complex, which is required for chromosome segregation and spindle checkpoint activity.</text>
</comment>
<keyword evidence="7 10" id="KW-0539">Nucleus</keyword>
<dbReference type="GO" id="GO:0005634">
    <property type="term" value="C:nucleus"/>
    <property type="evidence" value="ECO:0007669"/>
    <property type="project" value="UniProtKB-SubCell"/>
</dbReference>
<feature type="coiled-coil region" evidence="11">
    <location>
        <begin position="562"/>
        <end position="612"/>
    </location>
</feature>
<evidence type="ECO:0000313" key="14">
    <source>
        <dbReference type="EMBL" id="KAJ8913112.1"/>
    </source>
</evidence>
<dbReference type="InterPro" id="IPR055260">
    <property type="entry name" value="Ndc80_CH"/>
</dbReference>
<evidence type="ECO:0000256" key="6">
    <source>
        <dbReference type="ARBA" id="ARBA00023054"/>
    </source>
</evidence>
<dbReference type="PANTHER" id="PTHR10643">
    <property type="entry name" value="KINETOCHORE PROTEIN NDC80"/>
    <property type="match status" value="1"/>
</dbReference>
<keyword evidence="5 10" id="KW-0995">Kinetochore</keyword>
<name>A0AAV8VFT8_9CUCU</name>
<sequence length="674" mass="78312">MPNETIMYRRSNSASHIAVPKINLFGTADSKLSKIPRRSQSTSRLSQKDSNPSASNLRPQRNSSLDRKSSTVGLARTTPLLKPRVRTGSLQKTTPSSSISQRTGSSRGTTPLTGRKDRVTIQKLSTDKVWVGEQYRKVQNFIMSSNLFDLGVVDASNIKPPSINNFIYVTGILLMKIFPVEKISKENYKEIIPALLKVLKYPGTLTNSLLKTVNTIHSWPQVIGMWSWLIDKVNLETIAHDPSCANHLEPDERTKWYIRQNCMDFLIERFNIFNKRSSTDSEDTNKDDIDKVNNVYCENLAKLLDVDFEKYKNLENNVEKKRKYRDQQVLDIEKLKAEKQRLESQIEEMRTEIDEFKENFPLEEQELENELQLLQCNINDQKEAILSAKNNIAQLKEAIETQPCSYQEKIELLRQTEEIKKDIEIKRGKIEHAREIKNKFDMELAANISKIQSLVITWNRSFMEVSIKKPQLKKLLLREKGFHDAAFLEELQEVFKYKDVIEREITESLNKIEHDMKVEEKKCDAVKAEIEELAGIISHNNEEYTVAAKSVAEVRMNLDEVLRDWDEKKSCHAKQMKEMEDNSPLPAQLQTITELKNQIEKLTIEKNTLPQKIISFFIEMNEQVTTTLKEMEKIKRKLAIKLQDRQIKILEQQQEISQLLESFHEKETFNKFSE</sequence>
<gene>
    <name evidence="14" type="ORF">NQ315_000569</name>
</gene>
<keyword evidence="4 10" id="KW-0498">Mitosis</keyword>
<reference evidence="14 15" key="1">
    <citation type="journal article" date="2023" name="Insect Mol. Biol.">
        <title>Genome sequencing provides insights into the evolution of gene families encoding plant cell wall-degrading enzymes in longhorned beetles.</title>
        <authorList>
            <person name="Shin N.R."/>
            <person name="Okamura Y."/>
            <person name="Kirsch R."/>
            <person name="Pauchet Y."/>
        </authorList>
    </citation>
    <scope>NUCLEOTIDE SEQUENCE [LARGE SCALE GENOMIC DNA]</scope>
    <source>
        <strain evidence="14">EAD_L_NR</strain>
    </source>
</reference>
<dbReference type="InterPro" id="IPR038273">
    <property type="entry name" value="Ndc80_sf"/>
</dbReference>
<dbReference type="EMBL" id="JANEYG010000102">
    <property type="protein sequence ID" value="KAJ8913112.1"/>
    <property type="molecule type" value="Genomic_DNA"/>
</dbReference>
<protein>
    <recommendedName>
        <fullName evidence="10">Kinetochore protein NDC80</fullName>
    </recommendedName>
</protein>
<keyword evidence="15" id="KW-1185">Reference proteome</keyword>
<comment type="subunit">
    <text evidence="10">Component of the NDC80 complex.</text>
</comment>
<keyword evidence="2 10" id="KW-0158">Chromosome</keyword>
<evidence type="ECO:0000256" key="3">
    <source>
        <dbReference type="ARBA" id="ARBA00022618"/>
    </source>
</evidence>
<evidence type="ECO:0000256" key="1">
    <source>
        <dbReference type="ARBA" id="ARBA00007050"/>
    </source>
</evidence>
<comment type="subcellular location">
    <subcellularLocation>
        <location evidence="10">Chromosome</location>
        <location evidence="10">Centromere</location>
        <location evidence="10">Kinetochore</location>
    </subcellularLocation>
    <subcellularLocation>
        <location evidence="10">Nucleus</location>
    </subcellularLocation>
</comment>
<comment type="caution">
    <text evidence="14">The sequence shown here is derived from an EMBL/GenBank/DDBJ whole genome shotgun (WGS) entry which is preliminary data.</text>
</comment>
<dbReference type="GO" id="GO:0051315">
    <property type="term" value="P:attachment of mitotic spindle microtubules to kinetochore"/>
    <property type="evidence" value="ECO:0007669"/>
    <property type="project" value="UniProtKB-UniRule"/>
</dbReference>
<evidence type="ECO:0000259" key="13">
    <source>
        <dbReference type="Pfam" id="PF03801"/>
    </source>
</evidence>
<feature type="compositionally biased region" description="Polar residues" evidence="12">
    <location>
        <begin position="38"/>
        <end position="63"/>
    </location>
</feature>
<keyword evidence="3 10" id="KW-0132">Cell division</keyword>
<dbReference type="AlphaFoldDB" id="A0AAV8VFT8"/>
<dbReference type="GO" id="GO:0031262">
    <property type="term" value="C:Ndc80 complex"/>
    <property type="evidence" value="ECO:0007669"/>
    <property type="project" value="UniProtKB-UniRule"/>
</dbReference>
<dbReference type="PANTHER" id="PTHR10643:SF2">
    <property type="entry name" value="KINETOCHORE PROTEIN NDC80 HOMOLOG"/>
    <property type="match status" value="1"/>
</dbReference>
<evidence type="ECO:0000256" key="11">
    <source>
        <dbReference type="SAM" id="Coils"/>
    </source>
</evidence>
<keyword evidence="8 10" id="KW-0131">Cell cycle</keyword>
<evidence type="ECO:0000256" key="7">
    <source>
        <dbReference type="ARBA" id="ARBA00023242"/>
    </source>
</evidence>
<evidence type="ECO:0000256" key="5">
    <source>
        <dbReference type="ARBA" id="ARBA00022838"/>
    </source>
</evidence>
<dbReference type="GO" id="GO:0051301">
    <property type="term" value="P:cell division"/>
    <property type="evidence" value="ECO:0007669"/>
    <property type="project" value="UniProtKB-UniRule"/>
</dbReference>
<organism evidence="14 15">
    <name type="scientific">Exocentrus adspersus</name>
    <dbReference type="NCBI Taxonomy" id="1586481"/>
    <lineage>
        <taxon>Eukaryota</taxon>
        <taxon>Metazoa</taxon>
        <taxon>Ecdysozoa</taxon>
        <taxon>Arthropoda</taxon>
        <taxon>Hexapoda</taxon>
        <taxon>Insecta</taxon>
        <taxon>Pterygota</taxon>
        <taxon>Neoptera</taxon>
        <taxon>Endopterygota</taxon>
        <taxon>Coleoptera</taxon>
        <taxon>Polyphaga</taxon>
        <taxon>Cucujiformia</taxon>
        <taxon>Chrysomeloidea</taxon>
        <taxon>Cerambycidae</taxon>
        <taxon>Lamiinae</taxon>
        <taxon>Acanthocinini</taxon>
        <taxon>Exocentrus</taxon>
    </lineage>
</organism>
<dbReference type="Gene3D" id="1.10.418.30">
    <property type="entry name" value="Ncd80 complex, Ncd80 subunit"/>
    <property type="match status" value="1"/>
</dbReference>
<evidence type="ECO:0000256" key="9">
    <source>
        <dbReference type="ARBA" id="ARBA00023328"/>
    </source>
</evidence>
<dbReference type="Proteomes" id="UP001159042">
    <property type="component" value="Unassembled WGS sequence"/>
</dbReference>
<keyword evidence="6 11" id="KW-0175">Coiled coil</keyword>
<dbReference type="InterPro" id="IPR005550">
    <property type="entry name" value="Kinetochore_Ndc80"/>
</dbReference>
<dbReference type="Pfam" id="PF03801">
    <property type="entry name" value="Ndc80_HEC"/>
    <property type="match status" value="1"/>
</dbReference>
<evidence type="ECO:0000256" key="8">
    <source>
        <dbReference type="ARBA" id="ARBA00023306"/>
    </source>
</evidence>
<comment type="similarity">
    <text evidence="1 10">Belongs to the NDC80/HEC1 family.</text>
</comment>
<evidence type="ECO:0000256" key="10">
    <source>
        <dbReference type="RuleBase" id="RU368072"/>
    </source>
</evidence>
<feature type="coiled-coil region" evidence="11">
    <location>
        <begin position="325"/>
        <end position="398"/>
    </location>
</feature>
<feature type="region of interest" description="Disordered" evidence="12">
    <location>
        <begin position="30"/>
        <end position="118"/>
    </location>
</feature>
<evidence type="ECO:0000313" key="15">
    <source>
        <dbReference type="Proteomes" id="UP001159042"/>
    </source>
</evidence>
<proteinExistence type="inferred from homology"/>
<accession>A0AAV8VFT8</accession>
<feature type="compositionally biased region" description="Low complexity" evidence="12">
    <location>
        <begin position="94"/>
        <end position="111"/>
    </location>
</feature>
<keyword evidence="9 10" id="KW-0137">Centromere</keyword>
<evidence type="ECO:0000256" key="12">
    <source>
        <dbReference type="SAM" id="MobiDB-lite"/>
    </source>
</evidence>
<feature type="domain" description="Kinetochore protein Ndc80 CH" evidence="13">
    <location>
        <begin position="126"/>
        <end position="233"/>
    </location>
</feature>
<evidence type="ECO:0000256" key="4">
    <source>
        <dbReference type="ARBA" id="ARBA00022776"/>
    </source>
</evidence>